<sequence length="116" mass="13411">MALYFITDQPQALLEAFEARVRQSEPRGRIDIWKRSEDGALYTHAADEWSGKAWLKPRVDADRLTFNILRPEDRYVSVKAYAFYYGQLIETFTGQLDLTFESVAVTPRCTDGDLWA</sequence>
<organism evidence="1 2">
    <name type="scientific">Methylorubrum populi</name>
    <dbReference type="NCBI Taxonomy" id="223967"/>
    <lineage>
        <taxon>Bacteria</taxon>
        <taxon>Pseudomonadati</taxon>
        <taxon>Pseudomonadota</taxon>
        <taxon>Alphaproteobacteria</taxon>
        <taxon>Hyphomicrobiales</taxon>
        <taxon>Methylobacteriaceae</taxon>
        <taxon>Methylorubrum</taxon>
    </lineage>
</organism>
<evidence type="ECO:0000313" key="2">
    <source>
        <dbReference type="Proteomes" id="UP000469949"/>
    </source>
</evidence>
<dbReference type="Proteomes" id="UP000469949">
    <property type="component" value="Unassembled WGS sequence"/>
</dbReference>
<comment type="caution">
    <text evidence="1">The sequence shown here is derived from an EMBL/GenBank/DDBJ whole genome shotgun (WGS) entry which is preliminary data.</text>
</comment>
<protein>
    <submittedName>
        <fullName evidence="1">Uncharacterized protein</fullName>
    </submittedName>
</protein>
<accession>A0A833IZX1</accession>
<dbReference type="RefSeq" id="WP_152279145.1">
    <property type="nucleotide sequence ID" value="NZ_WEKV01000021.1"/>
</dbReference>
<reference evidence="1 2" key="1">
    <citation type="submission" date="2019-10" db="EMBL/GenBank/DDBJ databases">
        <title>Draft Genome Sequence of the Caffeine Degrading Methylotroph Methylorubrum populi PINKEL.</title>
        <authorList>
            <person name="Dawson S.C."/>
            <person name="Zhang X."/>
            <person name="Wright M.E."/>
            <person name="Sharma G."/>
            <person name="Langner J.T."/>
            <person name="Ditty J.L."/>
            <person name="Subuyuj G.A."/>
        </authorList>
    </citation>
    <scope>NUCLEOTIDE SEQUENCE [LARGE SCALE GENOMIC DNA]</scope>
    <source>
        <strain evidence="1 2">Pinkel</strain>
    </source>
</reference>
<dbReference type="EMBL" id="WEKV01000021">
    <property type="protein sequence ID" value="KAB7781975.1"/>
    <property type="molecule type" value="Genomic_DNA"/>
</dbReference>
<dbReference type="AlphaFoldDB" id="A0A833IZX1"/>
<name>A0A833IZX1_9HYPH</name>
<gene>
    <name evidence="1" type="ORF">F8B43_5584</name>
</gene>
<proteinExistence type="predicted"/>
<evidence type="ECO:0000313" key="1">
    <source>
        <dbReference type="EMBL" id="KAB7781975.1"/>
    </source>
</evidence>